<dbReference type="GO" id="GO:0030527">
    <property type="term" value="F:structural constituent of chromatin"/>
    <property type="evidence" value="ECO:0007669"/>
    <property type="project" value="InterPro"/>
</dbReference>
<dbReference type="InterPro" id="IPR007125">
    <property type="entry name" value="H2A/H2B/H3"/>
</dbReference>
<evidence type="ECO:0000256" key="1">
    <source>
        <dbReference type="ARBA" id="ARBA00010343"/>
    </source>
</evidence>
<dbReference type="SUPFAM" id="SSF47113">
    <property type="entry name" value="Histone-fold"/>
    <property type="match status" value="1"/>
</dbReference>
<dbReference type="InterPro" id="IPR009072">
    <property type="entry name" value="Histone-fold"/>
</dbReference>
<comment type="similarity">
    <text evidence="1">Belongs to the histone H3 family.</text>
</comment>
<reference evidence="4" key="1">
    <citation type="submission" date="2017-01" db="EMBL/GenBank/DDBJ databases">
        <title>A deep insight into the sialotranscriptome of adult male and female Cluex tarsalis mosquitoes.</title>
        <authorList>
            <person name="Ribeiro J.M."/>
            <person name="Moreira F."/>
            <person name="Bernard K.A."/>
            <person name="Calvo E."/>
        </authorList>
    </citation>
    <scope>NUCLEOTIDE SEQUENCE</scope>
    <source>
        <strain evidence="4">Kern County</strain>
        <tissue evidence="4">Salivary glands</tissue>
    </source>
</reference>
<dbReference type="AlphaFoldDB" id="A0A1Q3F1H2"/>
<accession>A0A1Q3F1H2</accession>
<feature type="compositionally biased region" description="Pro residues" evidence="2">
    <location>
        <begin position="29"/>
        <end position="41"/>
    </location>
</feature>
<dbReference type="GO" id="GO:0003677">
    <property type="term" value="F:DNA binding"/>
    <property type="evidence" value="ECO:0007669"/>
    <property type="project" value="InterPro"/>
</dbReference>
<sequence length="233" mass="25797">MPRRGPSPRKMGPNKKGGPNSKNTRTPSPVAPPPPPPPPPGQSHQRPVSQRDVFDEMMGSEISSDNSSQEVTPALLVPLLTKRKSPRFQDTTGSVASDDSSLSGTTNVTSSSEAPPPSNNASRQQQQHRRKAPAPKKTQTAALKEIAKLQRHTNPVIPKLAFARLIREILMEYSHRELRITPESLMCLQESAEVFGVQLMEDAYRCTLHRDRITLMPKDIKLAVMLRKDSVML</sequence>
<organism evidence="4">
    <name type="scientific">Culex tarsalis</name>
    <name type="common">Encephalitis mosquito</name>
    <dbReference type="NCBI Taxonomy" id="7177"/>
    <lineage>
        <taxon>Eukaryota</taxon>
        <taxon>Metazoa</taxon>
        <taxon>Ecdysozoa</taxon>
        <taxon>Arthropoda</taxon>
        <taxon>Hexapoda</taxon>
        <taxon>Insecta</taxon>
        <taxon>Pterygota</taxon>
        <taxon>Neoptera</taxon>
        <taxon>Endopterygota</taxon>
        <taxon>Diptera</taxon>
        <taxon>Nematocera</taxon>
        <taxon>Culicoidea</taxon>
        <taxon>Culicidae</taxon>
        <taxon>Culicinae</taxon>
        <taxon>Culicini</taxon>
        <taxon>Culex</taxon>
        <taxon>Culex</taxon>
    </lineage>
</organism>
<dbReference type="CDD" id="cd22911">
    <property type="entry name" value="HFD_H3"/>
    <property type="match status" value="1"/>
</dbReference>
<dbReference type="PANTHER" id="PTHR45810:SF1">
    <property type="entry name" value="HISTONE H3-LIKE CENTROMERIC PROTEIN A"/>
    <property type="match status" value="1"/>
</dbReference>
<evidence type="ECO:0000259" key="3">
    <source>
        <dbReference type="Pfam" id="PF00125"/>
    </source>
</evidence>
<feature type="compositionally biased region" description="Polar residues" evidence="2">
    <location>
        <begin position="61"/>
        <end position="71"/>
    </location>
</feature>
<dbReference type="SMART" id="SM00428">
    <property type="entry name" value="H3"/>
    <property type="match status" value="1"/>
</dbReference>
<dbReference type="PRINTS" id="PR00622">
    <property type="entry name" value="HISTONEH3"/>
</dbReference>
<dbReference type="Pfam" id="PF00125">
    <property type="entry name" value="Histone"/>
    <property type="match status" value="1"/>
</dbReference>
<name>A0A1Q3F1H2_CULTA</name>
<feature type="region of interest" description="Disordered" evidence="2">
    <location>
        <begin position="1"/>
        <end position="74"/>
    </location>
</feature>
<proteinExistence type="inferred from homology"/>
<evidence type="ECO:0000313" key="4">
    <source>
        <dbReference type="EMBL" id="JAV21410.1"/>
    </source>
</evidence>
<dbReference type="EMBL" id="GFDL01013635">
    <property type="protein sequence ID" value="JAV21410.1"/>
    <property type="molecule type" value="Transcribed_RNA"/>
</dbReference>
<dbReference type="InterPro" id="IPR000164">
    <property type="entry name" value="Histone_H3/CENP-A"/>
</dbReference>
<feature type="region of interest" description="Disordered" evidence="2">
    <location>
        <begin position="87"/>
        <end position="139"/>
    </location>
</feature>
<feature type="compositionally biased region" description="Polar residues" evidence="2">
    <location>
        <begin position="88"/>
        <end position="109"/>
    </location>
</feature>
<dbReference type="PANTHER" id="PTHR45810">
    <property type="entry name" value="HISTONE H3.2"/>
    <property type="match status" value="1"/>
</dbReference>
<dbReference type="GO" id="GO:0000786">
    <property type="term" value="C:nucleosome"/>
    <property type="evidence" value="ECO:0007669"/>
    <property type="project" value="InterPro"/>
</dbReference>
<dbReference type="Gene3D" id="1.10.20.10">
    <property type="entry name" value="Histone, subunit A"/>
    <property type="match status" value="1"/>
</dbReference>
<dbReference type="GO" id="GO:0046982">
    <property type="term" value="F:protein heterodimerization activity"/>
    <property type="evidence" value="ECO:0007669"/>
    <property type="project" value="InterPro"/>
</dbReference>
<evidence type="ECO:0000256" key="2">
    <source>
        <dbReference type="SAM" id="MobiDB-lite"/>
    </source>
</evidence>
<feature type="domain" description="Core Histone H2A/H2B/H3" evidence="3">
    <location>
        <begin position="139"/>
        <end position="224"/>
    </location>
</feature>
<protein>
    <submittedName>
        <fullName evidence="4">Putative histone H3.3 type 2</fullName>
    </submittedName>
</protein>